<dbReference type="Proteomes" id="UP000295212">
    <property type="component" value="Unassembled WGS sequence"/>
</dbReference>
<dbReference type="Gene3D" id="3.40.190.10">
    <property type="entry name" value="Periplasmic binding protein-like II"/>
    <property type="match status" value="1"/>
</dbReference>
<dbReference type="PIRSF" id="PIRSF017082">
    <property type="entry name" value="YflP"/>
    <property type="match status" value="1"/>
</dbReference>
<dbReference type="RefSeq" id="WP_133634992.1">
    <property type="nucleotide sequence ID" value="NZ_SNZJ01000003.1"/>
</dbReference>
<keyword evidence="3" id="KW-0675">Receptor</keyword>
<evidence type="ECO:0000313" key="4">
    <source>
        <dbReference type="Proteomes" id="UP000295212"/>
    </source>
</evidence>
<comment type="similarity">
    <text evidence="1">Belongs to the UPF0065 (bug) family.</text>
</comment>
<dbReference type="Gene3D" id="3.40.190.150">
    <property type="entry name" value="Bordetella uptake gene, domain 1"/>
    <property type="match status" value="1"/>
</dbReference>
<evidence type="ECO:0000313" key="3">
    <source>
        <dbReference type="EMBL" id="TDR56688.1"/>
    </source>
</evidence>
<dbReference type="InterPro" id="IPR005064">
    <property type="entry name" value="BUG"/>
</dbReference>
<dbReference type="CDD" id="cd07012">
    <property type="entry name" value="PBP2_Bug_TTT"/>
    <property type="match status" value="1"/>
</dbReference>
<keyword evidence="2" id="KW-0732">Signal</keyword>
<sequence>MKLKKITPIIATLAFAITSNAQAEYPEKDIRVIIPYSPGGATDVIFRLTGQEAEKHLETSIVPVNMAGAGATLGSRHVKDAKPDGYTILGSHDTIATSYLSGAVDYSYDAFEPIALLTQTINMAGTYADHPVDSASEIADYVAENPGEVTFGMTPSSTDHFFWAQFLNTAGISMDDVRLVGYPGTSDQVSALIAKEIDFAMLDMPTARSFFESSELKSLGVAHDERMENLPEVPTLIEQGIDMRHYTNRGLFAPKGTDESALSTLEEAFKKALDNQELKNRINNELGSIVNFTPRNEYIEYLEESEANLSTAADSIGFNE</sequence>
<dbReference type="PANTHER" id="PTHR42928">
    <property type="entry name" value="TRICARBOXYLATE-BINDING PROTEIN"/>
    <property type="match status" value="1"/>
</dbReference>
<dbReference type="EMBL" id="SNZJ01000003">
    <property type="protein sequence ID" value="TDR56688.1"/>
    <property type="molecule type" value="Genomic_DNA"/>
</dbReference>
<dbReference type="OrthoDB" id="5171643at2"/>
<feature type="chain" id="PRO_5020564144" evidence="2">
    <location>
        <begin position="24"/>
        <end position="320"/>
    </location>
</feature>
<protein>
    <submittedName>
        <fullName evidence="3">Tripartite-type tricarboxylate transporter receptor subunit TctC</fullName>
    </submittedName>
</protein>
<feature type="signal peptide" evidence="2">
    <location>
        <begin position="1"/>
        <end position="23"/>
    </location>
</feature>
<proteinExistence type="inferred from homology"/>
<dbReference type="SUPFAM" id="SSF53850">
    <property type="entry name" value="Periplasmic binding protein-like II"/>
    <property type="match status" value="1"/>
</dbReference>
<dbReference type="InterPro" id="IPR042100">
    <property type="entry name" value="Bug_dom1"/>
</dbReference>
<gene>
    <name evidence="3" type="ORF">DFP85_103207</name>
</gene>
<reference evidence="3 4" key="1">
    <citation type="submission" date="2019-03" db="EMBL/GenBank/DDBJ databases">
        <title>Genomic Encyclopedia of Type Strains, Phase III (KMG-III): the genomes of soil and plant-associated and newly described type strains.</title>
        <authorList>
            <person name="Whitman W."/>
        </authorList>
    </citation>
    <scope>NUCLEOTIDE SEQUENCE [LARGE SCALE GENOMIC DNA]</scope>
    <source>
        <strain evidence="3 4">CECT 5797</strain>
    </source>
</reference>
<dbReference type="AlphaFoldDB" id="A0A4R6ZVI2"/>
<evidence type="ECO:0000256" key="2">
    <source>
        <dbReference type="SAM" id="SignalP"/>
    </source>
</evidence>
<name>A0A4R6ZVI2_9GAMM</name>
<dbReference type="PANTHER" id="PTHR42928:SF5">
    <property type="entry name" value="BLR1237 PROTEIN"/>
    <property type="match status" value="1"/>
</dbReference>
<comment type="caution">
    <text evidence="3">The sequence shown here is derived from an EMBL/GenBank/DDBJ whole genome shotgun (WGS) entry which is preliminary data.</text>
</comment>
<evidence type="ECO:0000256" key="1">
    <source>
        <dbReference type="ARBA" id="ARBA00006987"/>
    </source>
</evidence>
<accession>A0A4R6ZVI2</accession>
<organism evidence="3 4">
    <name type="scientific">Halomonas ventosae</name>
    <dbReference type="NCBI Taxonomy" id="229007"/>
    <lineage>
        <taxon>Bacteria</taxon>
        <taxon>Pseudomonadati</taxon>
        <taxon>Pseudomonadota</taxon>
        <taxon>Gammaproteobacteria</taxon>
        <taxon>Oceanospirillales</taxon>
        <taxon>Halomonadaceae</taxon>
        <taxon>Halomonas</taxon>
    </lineage>
</organism>
<dbReference type="Pfam" id="PF03401">
    <property type="entry name" value="TctC"/>
    <property type="match status" value="1"/>
</dbReference>